<protein>
    <submittedName>
        <fullName evidence="1">Uncharacterized protein</fullName>
    </submittedName>
</protein>
<reference evidence="1 2" key="1">
    <citation type="submission" date="2024-01" db="EMBL/GenBank/DDBJ databases">
        <title>The genomes of 5 underutilized Papilionoideae crops provide insights into root nodulation and disease resistanc.</title>
        <authorList>
            <person name="Jiang F."/>
        </authorList>
    </citation>
    <scope>NUCLEOTIDE SEQUENCE [LARGE SCALE GENOMIC DNA]</scope>
    <source>
        <strain evidence="1">DUOXIRENSHENG_FW03</strain>
        <tissue evidence="1">Leaves</tissue>
    </source>
</reference>
<sequence length="67" mass="7363">MIEEERGASKDGSNVVENEVNGVIDFAVVVELDGVARGDVECHSLLDVWPDIVVEAYVMDDEVITRD</sequence>
<name>A0AAN9S8Q7_PSOTE</name>
<comment type="caution">
    <text evidence="1">The sequence shown here is derived from an EMBL/GenBank/DDBJ whole genome shotgun (WGS) entry which is preliminary data.</text>
</comment>
<evidence type="ECO:0000313" key="1">
    <source>
        <dbReference type="EMBL" id="KAK7391140.1"/>
    </source>
</evidence>
<dbReference type="Proteomes" id="UP001386955">
    <property type="component" value="Unassembled WGS sequence"/>
</dbReference>
<organism evidence="1 2">
    <name type="scientific">Psophocarpus tetragonolobus</name>
    <name type="common">Winged bean</name>
    <name type="synonym">Dolichos tetragonolobus</name>
    <dbReference type="NCBI Taxonomy" id="3891"/>
    <lineage>
        <taxon>Eukaryota</taxon>
        <taxon>Viridiplantae</taxon>
        <taxon>Streptophyta</taxon>
        <taxon>Embryophyta</taxon>
        <taxon>Tracheophyta</taxon>
        <taxon>Spermatophyta</taxon>
        <taxon>Magnoliopsida</taxon>
        <taxon>eudicotyledons</taxon>
        <taxon>Gunneridae</taxon>
        <taxon>Pentapetalae</taxon>
        <taxon>rosids</taxon>
        <taxon>fabids</taxon>
        <taxon>Fabales</taxon>
        <taxon>Fabaceae</taxon>
        <taxon>Papilionoideae</taxon>
        <taxon>50 kb inversion clade</taxon>
        <taxon>NPAAA clade</taxon>
        <taxon>indigoferoid/millettioid clade</taxon>
        <taxon>Phaseoleae</taxon>
        <taxon>Psophocarpus</taxon>
    </lineage>
</organism>
<evidence type="ECO:0000313" key="2">
    <source>
        <dbReference type="Proteomes" id="UP001386955"/>
    </source>
</evidence>
<dbReference type="AlphaFoldDB" id="A0AAN9S8Q7"/>
<proteinExistence type="predicted"/>
<accession>A0AAN9S8Q7</accession>
<keyword evidence="2" id="KW-1185">Reference proteome</keyword>
<gene>
    <name evidence="1" type="ORF">VNO78_19544</name>
</gene>
<dbReference type="EMBL" id="JAYMYS010000005">
    <property type="protein sequence ID" value="KAK7391140.1"/>
    <property type="molecule type" value="Genomic_DNA"/>
</dbReference>